<dbReference type="Proteomes" id="UP000278981">
    <property type="component" value="Unassembled WGS sequence"/>
</dbReference>
<comment type="caution">
    <text evidence="2">The sequence shown here is derived from an EMBL/GenBank/DDBJ whole genome shotgun (WGS) entry which is preliminary data.</text>
</comment>
<evidence type="ECO:0000313" key="3">
    <source>
        <dbReference type="Proteomes" id="UP000278981"/>
    </source>
</evidence>
<name>A0A3N9XUX3_9ACTN</name>
<evidence type="ECO:0000256" key="1">
    <source>
        <dbReference type="ARBA" id="ARBA00008525"/>
    </source>
</evidence>
<dbReference type="InterPro" id="IPR005363">
    <property type="entry name" value="UPF0167"/>
</dbReference>
<proteinExistence type="inferred from homology"/>
<comment type="similarity">
    <text evidence="1">Belongs to the UPF0167 family.</text>
</comment>
<accession>A0A3N9XUX3</accession>
<reference evidence="2 3" key="1">
    <citation type="submission" date="2018-04" db="EMBL/GenBank/DDBJ databases">
        <title>Micromonosporas from Atacama Desert.</title>
        <authorList>
            <person name="Carro L."/>
            <person name="Klenk H.-P."/>
            <person name="Goodfellow M."/>
        </authorList>
    </citation>
    <scope>NUCLEOTIDE SEQUENCE [LARGE SCALE GENOMIC DNA]</scope>
    <source>
        <strain evidence="2 3">LB19</strain>
    </source>
</reference>
<dbReference type="EMBL" id="QDGB01000252">
    <property type="protein sequence ID" value="RQX16532.1"/>
    <property type="molecule type" value="Genomic_DNA"/>
</dbReference>
<sequence>MLNMLRASHRRLGWSPEESEEFLHRLDRHGEPTAYLFQCLRCGTHLASWDIG</sequence>
<dbReference type="Pfam" id="PF03691">
    <property type="entry name" value="UPF0167"/>
    <property type="match status" value="1"/>
</dbReference>
<dbReference type="AlphaFoldDB" id="A0A3N9XUX3"/>
<evidence type="ECO:0000313" key="2">
    <source>
        <dbReference type="EMBL" id="RQX16532.1"/>
    </source>
</evidence>
<organism evidence="2 3">
    <name type="scientific">Micromonospora ureilytica</name>
    <dbReference type="NCBI Taxonomy" id="709868"/>
    <lineage>
        <taxon>Bacteria</taxon>
        <taxon>Bacillati</taxon>
        <taxon>Actinomycetota</taxon>
        <taxon>Actinomycetes</taxon>
        <taxon>Micromonosporales</taxon>
        <taxon>Micromonosporaceae</taxon>
        <taxon>Micromonospora</taxon>
    </lineage>
</organism>
<protein>
    <submittedName>
        <fullName evidence="2">Uncharacterized protein</fullName>
    </submittedName>
</protein>
<gene>
    <name evidence="2" type="ORF">DDE19_14850</name>
</gene>